<dbReference type="EMBL" id="FTNV01000002">
    <property type="protein sequence ID" value="SIS20673.1"/>
    <property type="molecule type" value="Genomic_DNA"/>
</dbReference>
<evidence type="ECO:0000256" key="1">
    <source>
        <dbReference type="SAM" id="MobiDB-lite"/>
    </source>
</evidence>
<proteinExistence type="predicted"/>
<dbReference type="SUPFAM" id="SSF51294">
    <property type="entry name" value="Hedgehog/intein (Hint) domain"/>
    <property type="match status" value="1"/>
</dbReference>
<evidence type="ECO:0000313" key="3">
    <source>
        <dbReference type="EMBL" id="SIS20673.1"/>
    </source>
</evidence>
<dbReference type="RefSeq" id="WP_092746254.1">
    <property type="nucleotide sequence ID" value="NZ_FOAC01000003.1"/>
</dbReference>
<evidence type="ECO:0000313" key="4">
    <source>
        <dbReference type="Proteomes" id="UP000186019"/>
    </source>
</evidence>
<organism evidence="3 4">
    <name type="scientific">Roseovarius nanhaiticus</name>
    <dbReference type="NCBI Taxonomy" id="573024"/>
    <lineage>
        <taxon>Bacteria</taxon>
        <taxon>Pseudomonadati</taxon>
        <taxon>Pseudomonadota</taxon>
        <taxon>Alphaproteobacteria</taxon>
        <taxon>Rhodobacterales</taxon>
        <taxon>Roseobacteraceae</taxon>
        <taxon>Roseovarius</taxon>
    </lineage>
</organism>
<dbReference type="Proteomes" id="UP000186019">
    <property type="component" value="Unassembled WGS sequence"/>
</dbReference>
<name>A0A1N7H7C0_9RHOB</name>
<feature type="region of interest" description="Disordered" evidence="1">
    <location>
        <begin position="17"/>
        <end position="43"/>
    </location>
</feature>
<dbReference type="OrthoDB" id="6305173at2"/>
<dbReference type="STRING" id="573024.SAMN05216208_2709"/>
<feature type="compositionally biased region" description="Basic and acidic residues" evidence="1">
    <location>
        <begin position="17"/>
        <end position="37"/>
    </location>
</feature>
<gene>
    <name evidence="3" type="ORF">SAMN05421666_2610</name>
</gene>
<protein>
    <submittedName>
        <fullName evidence="3">Hint domain-containing protein</fullName>
    </submittedName>
</protein>
<feature type="domain" description="Hedgehog/Intein (Hint)" evidence="2">
    <location>
        <begin position="77"/>
        <end position="225"/>
    </location>
</feature>
<reference evidence="3 4" key="1">
    <citation type="submission" date="2017-01" db="EMBL/GenBank/DDBJ databases">
        <authorList>
            <person name="Mah S.A."/>
            <person name="Swanson W.J."/>
            <person name="Moy G.W."/>
            <person name="Vacquier V.D."/>
        </authorList>
    </citation>
    <scope>NUCLEOTIDE SEQUENCE [LARGE SCALE GENOMIC DNA]</scope>
    <source>
        <strain evidence="3 4">DSM 29590</strain>
    </source>
</reference>
<dbReference type="AlphaFoldDB" id="A0A1N7H7C0"/>
<sequence length="271" mass="29328">MVYTPSASGLTRDLRAELGETGDMRRGSGLRDPERHLAGRPAPQRQAELRYLRADASIVTRQHAVPMHPVFDAAFSAFARGTLIATTRGPVAVEDLDPGDKVVTNERGPSPVLWIGRMTWGGQHDDAFQTQSGPRLTRIRTGALGLGRPLADVLTGPGARLLHRNEGRPGEGGTGRMLRPIHDMIDGTHVISLSPPGEVELYHVGLRRHATITAAGLDFETYHPGPGFETQMTLQQLALFMQLFPHTMRPADFGSLVHPRAPLGDGGRAVA</sequence>
<evidence type="ECO:0000259" key="2">
    <source>
        <dbReference type="Pfam" id="PF13403"/>
    </source>
</evidence>
<dbReference type="InterPro" id="IPR036844">
    <property type="entry name" value="Hint_dom_sf"/>
</dbReference>
<accession>A0A1N7H7C0</accession>
<dbReference type="Pfam" id="PF13403">
    <property type="entry name" value="Hint_2"/>
    <property type="match status" value="1"/>
</dbReference>
<keyword evidence="4" id="KW-1185">Reference proteome</keyword>
<dbReference type="InterPro" id="IPR028992">
    <property type="entry name" value="Hedgehog/Intein_dom"/>
</dbReference>